<keyword evidence="3" id="KW-0677">Repeat</keyword>
<dbReference type="GO" id="GO:0006011">
    <property type="term" value="P:UDP-alpha-D-glucose metabolic process"/>
    <property type="evidence" value="ECO:0007669"/>
    <property type="project" value="InterPro"/>
</dbReference>
<dbReference type="InterPro" id="IPR003921">
    <property type="entry name" value="Cell_synth_C"/>
</dbReference>
<feature type="chain" id="PRO_5026977451" evidence="8">
    <location>
        <begin position="27"/>
        <end position="1618"/>
    </location>
</feature>
<evidence type="ECO:0000256" key="8">
    <source>
        <dbReference type="SAM" id="SignalP"/>
    </source>
</evidence>
<dbReference type="InterPro" id="IPR011990">
    <property type="entry name" value="TPR-like_helical_dom_sf"/>
</dbReference>
<dbReference type="SUPFAM" id="SSF48452">
    <property type="entry name" value="TPR-like"/>
    <property type="match status" value="4"/>
</dbReference>
<dbReference type="InterPro" id="IPR019734">
    <property type="entry name" value="TPR_rpt"/>
</dbReference>
<keyword evidence="2 8" id="KW-0732">Signal</keyword>
<evidence type="ECO:0000259" key="9">
    <source>
        <dbReference type="Pfam" id="PF05420"/>
    </source>
</evidence>
<gene>
    <name evidence="10" type="primary">bepA_1</name>
    <name evidence="10" type="ORF">LMG29542_01630</name>
</gene>
<dbReference type="Pfam" id="PF14559">
    <property type="entry name" value="TPR_19"/>
    <property type="match status" value="2"/>
</dbReference>
<dbReference type="Pfam" id="PF05420">
    <property type="entry name" value="BCSC_C"/>
    <property type="match status" value="1"/>
</dbReference>
<evidence type="ECO:0000256" key="6">
    <source>
        <dbReference type="PROSITE-ProRule" id="PRU00339"/>
    </source>
</evidence>
<keyword evidence="11" id="KW-1185">Reference proteome</keyword>
<proteinExistence type="predicted"/>
<dbReference type="Proteomes" id="UP000494363">
    <property type="component" value="Unassembled WGS sequence"/>
</dbReference>
<dbReference type="PROSITE" id="PS50005">
    <property type="entry name" value="TPR"/>
    <property type="match status" value="1"/>
</dbReference>
<evidence type="ECO:0000313" key="11">
    <source>
        <dbReference type="Proteomes" id="UP000494363"/>
    </source>
</evidence>
<feature type="signal peptide" evidence="8">
    <location>
        <begin position="1"/>
        <end position="26"/>
    </location>
</feature>
<organism evidence="10 11">
    <name type="scientific">Paraburkholderia humisilvae</name>
    <dbReference type="NCBI Taxonomy" id="627669"/>
    <lineage>
        <taxon>Bacteria</taxon>
        <taxon>Pseudomonadati</taxon>
        <taxon>Pseudomonadota</taxon>
        <taxon>Betaproteobacteria</taxon>
        <taxon>Burkholderiales</taxon>
        <taxon>Burkholderiaceae</taxon>
        <taxon>Paraburkholderia</taxon>
    </lineage>
</organism>
<dbReference type="PRINTS" id="PR01441">
    <property type="entry name" value="CELLSNTHASEC"/>
</dbReference>
<dbReference type="InterPro" id="IPR008410">
    <property type="entry name" value="BCSC_C"/>
</dbReference>
<dbReference type="GO" id="GO:0019867">
    <property type="term" value="C:outer membrane"/>
    <property type="evidence" value="ECO:0007669"/>
    <property type="project" value="InterPro"/>
</dbReference>
<dbReference type="GO" id="GO:0030244">
    <property type="term" value="P:cellulose biosynthetic process"/>
    <property type="evidence" value="ECO:0007669"/>
    <property type="project" value="UniProtKB-KW"/>
</dbReference>
<feature type="compositionally biased region" description="Low complexity" evidence="7">
    <location>
        <begin position="1015"/>
        <end position="1025"/>
    </location>
</feature>
<feature type="repeat" description="TPR" evidence="6">
    <location>
        <begin position="362"/>
        <end position="395"/>
    </location>
</feature>
<evidence type="ECO:0000256" key="4">
    <source>
        <dbReference type="ARBA" id="ARBA00022803"/>
    </source>
</evidence>
<evidence type="ECO:0000256" key="1">
    <source>
        <dbReference type="ARBA" id="ARBA00005186"/>
    </source>
</evidence>
<keyword evidence="5" id="KW-0135">Cellulose biosynthesis</keyword>
<feature type="domain" description="Cellulose synthase operon C C-terminal" evidence="9">
    <location>
        <begin position="1258"/>
        <end position="1594"/>
    </location>
</feature>
<sequence>MRTCPRALVVGVLLAFSAAVPVAVDAQAPANDALKVLIEEGKYWQAHRRGDLAEQSWQKVLRVDPKQPDALYGMGIVLADRKDRNGAQQYLARLREVAPNYPSIGELARRLGETSPTDQAVNQARQLAQGGQAASAAQVYRQALGSKPTDPQLAMEYYQTLGGTEQGWDEARRGLEQLAREHPQDPRYALAYAQHLTYREANRRDGINRLAQLANDPTVGAQAKASWRQALLWLGVRSSDTALFQAYLNVVPDDAAVKARADSIADQDRRARERAQQNAEVDARGRTIAEGFAALDRGDLVVAKARFSSVLASSPNDADALGGMGVAYLKQEQFKEAHDYLERASQAGDAARWREALNSATYWMYTSEGLGAQSNGNYAQARASFERAITVSPGDVTAQAALGDLLLQTGDPRGAEAAFRMALRRQADNPDAIRGLVGALAAQGRGDEALAFANQLTDEQRAKVGGADKLRGAAQAAQARAAEARGDLGSARTLFEDALQNDPDDPWLRLDLARIYAKQGAYATAKSMMDGLVALHPDMPDALYASALLAADMQDWRYGLSQLDRIPADKRTQPMTVLQHRLWVHQQADDATALARAGRAAQGRALLQAAEPIAGQDPELIGVIATGYVNTGDPGRALMIVRNALARAPGDVGLQLTAAGILLNTGQDAELGAVMRRLASTPLSAQQRQDFERLNVAIVVKRTDTLRQAGDLASAYDVLGPWLAARPDDPDILAALARLYTAAKDNANALATYRLALAQKPADVGLLTAAAGAATSTRDFSFAEATITQALAAAPNDPDVLATAGRMYRAQGKNTLAAQYLQRALYAQNAALAPAGALGRPNAASGWNVPPRPSGPIPPPGMNPFSNKVTGGTSGFPAMPVAGSFDPAYRAASSMPRSAPVRLAVSQPDPMPDMPAYLPPMPPAQAVPYVAPGPGMPMNSLAPALPAAPSGGAGGAAYADPRYAAPADAGGYGPDQYGSIQAGSGLAPGQAYPAQPYPASADAGQPYPVQPAYPTQPVYPQGGTPPTQPYAQPPAGYAQPYAQPPAGYAQAGAYAPQPADAYVSTPWPMSPQAAQATQAAQTGAYAQNNAGAAKRRTSGKNARGTTQTTQAQDAYAAGYAAGYAQRNPQQQAYPQPAYPPQQQTYAQQGYPQQPYQPQYAAQGYQPQPYAPPPPGPQGYTNQGYGLVPYVPQPPAPRMSAQNPYAPYQPQGAAAQPPSAAAQQTMTVEEELAQINREQTSTISGGILFRNRNGEDGLSNLNDIEAPLQGRIHAGDGHVVITATPVLLDAGTSDASPNTLARFGSGAFQRNTTPSGSQHAAGVGASIGYEIGGLTADVGATPFGFREQNVVGGLQYSGGLSDKVTYKLTAGRRPVTDSLLSYAGTKDDATGQEWGGVTSNGVRGDLAWDDGTSGVYLNGEFQYLEGTNVKSNTAGKGGGGFYTRVYKDEDQTLTAGVNTTLMHYANNLSFFTLGQGGYFSPQQYVILNVPIRWTGKNGHFSYDLGGSLGVQHYRQDSSLYYPTNAGEQASAASQNLAPDPGAVYPSQSHTGVSYSFDAVGEYQLAPQLTVGASASFSNAYQYREFLAAVYVRYAFTKQTGFATTFPPTPLTSPYLPTNY</sequence>
<dbReference type="UniPathway" id="UPA00694"/>
<dbReference type="PANTHER" id="PTHR45586:SF1">
    <property type="entry name" value="LIPOPOLYSACCHARIDE ASSEMBLY PROTEIN B"/>
    <property type="match status" value="1"/>
</dbReference>
<dbReference type="EMBL" id="CADIKH010000006">
    <property type="protein sequence ID" value="CAB3751984.1"/>
    <property type="molecule type" value="Genomic_DNA"/>
</dbReference>
<dbReference type="EC" id="3.4.-.-" evidence="10"/>
<dbReference type="RefSeq" id="WP_175225944.1">
    <property type="nucleotide sequence ID" value="NZ_CADIKH010000006.1"/>
</dbReference>
<feature type="region of interest" description="Disordered" evidence="7">
    <location>
        <begin position="991"/>
        <end position="1043"/>
    </location>
</feature>
<dbReference type="SMART" id="SM00028">
    <property type="entry name" value="TPR"/>
    <property type="match status" value="11"/>
</dbReference>
<dbReference type="Pfam" id="PF13432">
    <property type="entry name" value="TPR_16"/>
    <property type="match status" value="1"/>
</dbReference>
<feature type="compositionally biased region" description="Low complexity" evidence="7">
    <location>
        <begin position="1073"/>
        <end position="1092"/>
    </location>
</feature>
<comment type="pathway">
    <text evidence="1">Glycan metabolism; bacterial cellulose biosynthesis.</text>
</comment>
<evidence type="ECO:0000256" key="7">
    <source>
        <dbReference type="SAM" id="MobiDB-lite"/>
    </source>
</evidence>
<accession>A0A6J5DEY9</accession>
<feature type="compositionally biased region" description="Low complexity" evidence="7">
    <location>
        <begin position="991"/>
        <end position="1003"/>
    </location>
</feature>
<feature type="compositionally biased region" description="Low complexity" evidence="7">
    <location>
        <begin position="1033"/>
        <end position="1043"/>
    </location>
</feature>
<feature type="region of interest" description="Disordered" evidence="7">
    <location>
        <begin position="1128"/>
        <end position="1149"/>
    </location>
</feature>
<dbReference type="GO" id="GO:0008233">
    <property type="term" value="F:peptidase activity"/>
    <property type="evidence" value="ECO:0007669"/>
    <property type="project" value="UniProtKB-KW"/>
</dbReference>
<dbReference type="GO" id="GO:0006508">
    <property type="term" value="P:proteolysis"/>
    <property type="evidence" value="ECO:0007669"/>
    <property type="project" value="UniProtKB-KW"/>
</dbReference>
<evidence type="ECO:0000256" key="5">
    <source>
        <dbReference type="ARBA" id="ARBA00022916"/>
    </source>
</evidence>
<keyword evidence="10" id="KW-0645">Protease</keyword>
<dbReference type="InterPro" id="IPR051012">
    <property type="entry name" value="CellSynth/LPSAsmb/PSIAsmb"/>
</dbReference>
<keyword evidence="10" id="KW-0378">Hydrolase</keyword>
<dbReference type="PANTHER" id="PTHR45586">
    <property type="entry name" value="TPR REPEAT-CONTAINING PROTEIN PA4667"/>
    <property type="match status" value="1"/>
</dbReference>
<evidence type="ECO:0000256" key="3">
    <source>
        <dbReference type="ARBA" id="ARBA00022737"/>
    </source>
</evidence>
<dbReference type="Gene3D" id="1.25.40.10">
    <property type="entry name" value="Tetratricopeptide repeat domain"/>
    <property type="match status" value="5"/>
</dbReference>
<reference evidence="10 11" key="1">
    <citation type="submission" date="2020-04" db="EMBL/GenBank/DDBJ databases">
        <authorList>
            <person name="De Canck E."/>
        </authorList>
    </citation>
    <scope>NUCLEOTIDE SEQUENCE [LARGE SCALE GENOMIC DNA]</scope>
    <source>
        <strain evidence="10 11">LMG 29542</strain>
    </source>
</reference>
<name>A0A6J5DEY9_9BURK</name>
<evidence type="ECO:0000313" key="10">
    <source>
        <dbReference type="EMBL" id="CAB3751984.1"/>
    </source>
</evidence>
<feature type="region of interest" description="Disordered" evidence="7">
    <location>
        <begin position="1073"/>
        <end position="1110"/>
    </location>
</feature>
<evidence type="ECO:0000256" key="2">
    <source>
        <dbReference type="ARBA" id="ARBA00022729"/>
    </source>
</evidence>
<keyword evidence="4 6" id="KW-0802">TPR repeat</keyword>
<protein>
    <submittedName>
        <fullName evidence="10">Beta-barrel assembly-enhancing protease</fullName>
        <ecNumber evidence="10">3.4.-.-</ecNumber>
    </submittedName>
</protein>
<feature type="region of interest" description="Disordered" evidence="7">
    <location>
        <begin position="1162"/>
        <end position="1187"/>
    </location>
</feature>